<evidence type="ECO:0000313" key="5">
    <source>
        <dbReference type="EMBL" id="EPS64458.1"/>
    </source>
</evidence>
<dbReference type="GO" id="GO:0005737">
    <property type="term" value="C:cytoplasm"/>
    <property type="evidence" value="ECO:0007669"/>
    <property type="project" value="TreeGrafter"/>
</dbReference>
<dbReference type="PANTHER" id="PTHR47895:SF2">
    <property type="entry name" value="CYSTEINE AND HISTIDINE-RICH DOMAIN-CONTAINING PROTEIN RAR1"/>
    <property type="match status" value="1"/>
</dbReference>
<evidence type="ECO:0000259" key="4">
    <source>
        <dbReference type="PROSITE" id="PS51401"/>
    </source>
</evidence>
<evidence type="ECO:0000256" key="2">
    <source>
        <dbReference type="ARBA" id="ARBA00022737"/>
    </source>
</evidence>
<comment type="caution">
    <text evidence="5">The sequence shown here is derived from an EMBL/GenBank/DDBJ whole genome shotgun (WGS) entry which is preliminary data.</text>
</comment>
<dbReference type="Gene3D" id="4.10.1130.20">
    <property type="match status" value="1"/>
</dbReference>
<feature type="domain" description="CHORD" evidence="4">
    <location>
        <begin position="6"/>
        <end position="64"/>
    </location>
</feature>
<dbReference type="Proteomes" id="UP000015453">
    <property type="component" value="Unassembled WGS sequence"/>
</dbReference>
<name>S8DN79_9LAMI</name>
<gene>
    <name evidence="5" type="ORF">M569_10325</name>
</gene>
<dbReference type="GO" id="GO:0005634">
    <property type="term" value="C:nucleus"/>
    <property type="evidence" value="ECO:0007669"/>
    <property type="project" value="TreeGrafter"/>
</dbReference>
<dbReference type="GO" id="GO:0046872">
    <property type="term" value="F:metal ion binding"/>
    <property type="evidence" value="ECO:0007669"/>
    <property type="project" value="UniProtKB-KW"/>
</dbReference>
<sequence length="113" mass="12584">MAKVQCQRIGCNAVFSENDNPDGSCIYHESPIFHDGIKEWSCCKKRSHDFSLFLEIPGCKTGKHTTEKPAMVTKAVPKQQPFPVPVSTPTDHSLSKNICARCRQGFFCSDHGN</sequence>
<dbReference type="GO" id="GO:0051879">
    <property type="term" value="F:Hsp90 protein binding"/>
    <property type="evidence" value="ECO:0007669"/>
    <property type="project" value="TreeGrafter"/>
</dbReference>
<dbReference type="GO" id="GO:0050832">
    <property type="term" value="P:defense response to fungus"/>
    <property type="evidence" value="ECO:0007669"/>
    <property type="project" value="TreeGrafter"/>
</dbReference>
<keyword evidence="1" id="KW-0479">Metal-binding</keyword>
<dbReference type="EMBL" id="AUSU01004812">
    <property type="protein sequence ID" value="EPS64458.1"/>
    <property type="molecule type" value="Genomic_DNA"/>
</dbReference>
<dbReference type="OrthoDB" id="10261079at2759"/>
<protein>
    <recommendedName>
        <fullName evidence="4">CHORD domain-containing protein</fullName>
    </recommendedName>
</protein>
<keyword evidence="6" id="KW-1185">Reference proteome</keyword>
<keyword evidence="3" id="KW-0862">Zinc</keyword>
<reference evidence="5 6" key="1">
    <citation type="journal article" date="2013" name="BMC Genomics">
        <title>The miniature genome of a carnivorous plant Genlisea aurea contains a low number of genes and short non-coding sequences.</title>
        <authorList>
            <person name="Leushkin E.V."/>
            <person name="Sutormin R.A."/>
            <person name="Nabieva E.R."/>
            <person name="Penin A.A."/>
            <person name="Kondrashov A.S."/>
            <person name="Logacheva M.D."/>
        </authorList>
    </citation>
    <scope>NUCLEOTIDE SEQUENCE [LARGE SCALE GENOMIC DNA]</scope>
</reference>
<organism evidence="5 6">
    <name type="scientific">Genlisea aurea</name>
    <dbReference type="NCBI Taxonomy" id="192259"/>
    <lineage>
        <taxon>Eukaryota</taxon>
        <taxon>Viridiplantae</taxon>
        <taxon>Streptophyta</taxon>
        <taxon>Embryophyta</taxon>
        <taxon>Tracheophyta</taxon>
        <taxon>Spermatophyta</taxon>
        <taxon>Magnoliopsida</taxon>
        <taxon>eudicotyledons</taxon>
        <taxon>Gunneridae</taxon>
        <taxon>Pentapetalae</taxon>
        <taxon>asterids</taxon>
        <taxon>lamiids</taxon>
        <taxon>Lamiales</taxon>
        <taxon>Lentibulariaceae</taxon>
        <taxon>Genlisea</taxon>
    </lineage>
</organism>
<accession>S8DN79</accession>
<evidence type="ECO:0000256" key="1">
    <source>
        <dbReference type="ARBA" id="ARBA00022723"/>
    </source>
</evidence>
<evidence type="ECO:0000256" key="3">
    <source>
        <dbReference type="ARBA" id="ARBA00022833"/>
    </source>
</evidence>
<dbReference type="PROSITE" id="PS51401">
    <property type="entry name" value="CHORD"/>
    <property type="match status" value="1"/>
</dbReference>
<dbReference type="GO" id="GO:0042742">
    <property type="term" value="P:defense response to bacterium"/>
    <property type="evidence" value="ECO:0007669"/>
    <property type="project" value="TreeGrafter"/>
</dbReference>
<dbReference type="PANTHER" id="PTHR47895">
    <property type="entry name" value="CYSTEINE AND HISTIDINE-RICH DOMAIN-CONTAINING PROTEIN RAR1"/>
    <property type="match status" value="1"/>
</dbReference>
<dbReference type="InterPro" id="IPR043316">
    <property type="entry name" value="RAR1"/>
</dbReference>
<proteinExistence type="predicted"/>
<dbReference type="InterPro" id="IPR007051">
    <property type="entry name" value="CHORD_dom"/>
</dbReference>
<dbReference type="Pfam" id="PF04968">
    <property type="entry name" value="CHORD"/>
    <property type="match status" value="1"/>
</dbReference>
<keyword evidence="2" id="KW-0677">Repeat</keyword>
<evidence type="ECO:0000313" key="6">
    <source>
        <dbReference type="Proteomes" id="UP000015453"/>
    </source>
</evidence>
<dbReference type="AlphaFoldDB" id="S8DN79"/>
<feature type="non-terminal residue" evidence="5">
    <location>
        <position position="113"/>
    </location>
</feature>